<feature type="chain" id="PRO_5026718039" evidence="2">
    <location>
        <begin position="28"/>
        <end position="169"/>
    </location>
</feature>
<dbReference type="InterPro" id="IPR052037">
    <property type="entry name" value="LPS_export_LptA"/>
</dbReference>
<dbReference type="EMBL" id="WUMU01000001">
    <property type="protein sequence ID" value="MXN16684.1"/>
    <property type="molecule type" value="Genomic_DNA"/>
</dbReference>
<evidence type="ECO:0000313" key="5">
    <source>
        <dbReference type="Proteomes" id="UP000477911"/>
    </source>
</evidence>
<dbReference type="Pfam" id="PF03968">
    <property type="entry name" value="LptD_N"/>
    <property type="match status" value="1"/>
</dbReference>
<evidence type="ECO:0000259" key="3">
    <source>
        <dbReference type="Pfam" id="PF03968"/>
    </source>
</evidence>
<keyword evidence="5" id="KW-1185">Reference proteome</keyword>
<evidence type="ECO:0000256" key="2">
    <source>
        <dbReference type="SAM" id="SignalP"/>
    </source>
</evidence>
<feature type="signal peptide" evidence="2">
    <location>
        <begin position="1"/>
        <end position="27"/>
    </location>
</feature>
<dbReference type="GO" id="GO:0015920">
    <property type="term" value="P:lipopolysaccharide transport"/>
    <property type="evidence" value="ECO:0007669"/>
    <property type="project" value="TreeGrafter"/>
</dbReference>
<name>A0A6L7FX32_9RHOB</name>
<dbReference type="GO" id="GO:0030288">
    <property type="term" value="C:outer membrane-bounded periplasmic space"/>
    <property type="evidence" value="ECO:0007669"/>
    <property type="project" value="TreeGrafter"/>
</dbReference>
<protein>
    <submittedName>
        <fullName evidence="4">Lipopolysaccharide transport periplasmic protein LptA</fullName>
    </submittedName>
</protein>
<dbReference type="PANTHER" id="PTHR36504:SF1">
    <property type="entry name" value="LIPOPOLYSACCHARIDE EXPORT SYSTEM PROTEIN LPTA"/>
    <property type="match status" value="1"/>
</dbReference>
<accession>A0A6L7FX32</accession>
<sequence length="169" mass="17453">MSAQTYRRFTGLLAAALLLTSAGLAMAQGTSLAFGQGKGDRNAPIHIQSETLSVSQKDGTAVFEGKVVIQQDTLKLSAAQVQVKYDDAGSAIESLQATGGVTLVSGTDSAEAETADYQVTSGKIAMSGSVLLVSGPNTIAADRMDLDVTSGQAQMQGNVRTVLRQQGDK</sequence>
<proteinExistence type="predicted"/>
<gene>
    <name evidence="4" type="ORF">GR170_02465</name>
</gene>
<dbReference type="Gene3D" id="2.60.450.10">
    <property type="entry name" value="Lipopolysaccharide (LPS) transport protein A like domain"/>
    <property type="match status" value="1"/>
</dbReference>
<reference evidence="4 5" key="1">
    <citation type="submission" date="2019-12" db="EMBL/GenBank/DDBJ databases">
        <authorList>
            <person name="Li M."/>
        </authorList>
    </citation>
    <scope>NUCLEOTIDE SEQUENCE [LARGE SCALE GENOMIC DNA]</scope>
    <source>
        <strain evidence="4 5">GBMRC 2024</strain>
    </source>
</reference>
<dbReference type="PANTHER" id="PTHR36504">
    <property type="entry name" value="LIPOPOLYSACCHARIDE EXPORT SYSTEM PROTEIN LPTA"/>
    <property type="match status" value="1"/>
</dbReference>
<comment type="caution">
    <text evidence="4">The sequence shown here is derived from an EMBL/GenBank/DDBJ whole genome shotgun (WGS) entry which is preliminary data.</text>
</comment>
<evidence type="ECO:0000313" key="4">
    <source>
        <dbReference type="EMBL" id="MXN16684.1"/>
    </source>
</evidence>
<dbReference type="InterPro" id="IPR005653">
    <property type="entry name" value="OstA-like_N"/>
</dbReference>
<organism evidence="4 5">
    <name type="scientific">Pseudooceanicola albus</name>
    <dbReference type="NCBI Taxonomy" id="2692189"/>
    <lineage>
        <taxon>Bacteria</taxon>
        <taxon>Pseudomonadati</taxon>
        <taxon>Pseudomonadota</taxon>
        <taxon>Alphaproteobacteria</taxon>
        <taxon>Rhodobacterales</taxon>
        <taxon>Paracoccaceae</taxon>
        <taxon>Pseudooceanicola</taxon>
    </lineage>
</organism>
<dbReference type="Proteomes" id="UP000477911">
    <property type="component" value="Unassembled WGS sequence"/>
</dbReference>
<dbReference type="GO" id="GO:0009279">
    <property type="term" value="C:cell outer membrane"/>
    <property type="evidence" value="ECO:0007669"/>
    <property type="project" value="TreeGrafter"/>
</dbReference>
<evidence type="ECO:0000256" key="1">
    <source>
        <dbReference type="ARBA" id="ARBA00022729"/>
    </source>
</evidence>
<keyword evidence="1 2" id="KW-0732">Signal</keyword>
<dbReference type="GO" id="GO:0017089">
    <property type="term" value="F:glycolipid transfer activity"/>
    <property type="evidence" value="ECO:0007669"/>
    <property type="project" value="TreeGrafter"/>
</dbReference>
<dbReference type="AlphaFoldDB" id="A0A6L7FX32"/>
<dbReference type="RefSeq" id="WP_160891199.1">
    <property type="nucleotide sequence ID" value="NZ_WUMU01000001.1"/>
</dbReference>
<feature type="domain" description="Organic solvent tolerance-like N-terminal" evidence="3">
    <location>
        <begin position="46"/>
        <end position="151"/>
    </location>
</feature>